<dbReference type="AlphaFoldDB" id="A0A413T8G4"/>
<reference evidence="2 3" key="1">
    <citation type="submission" date="2018-08" db="EMBL/GenBank/DDBJ databases">
        <title>A genome reference for cultivated species of the human gut microbiota.</title>
        <authorList>
            <person name="Zou Y."/>
            <person name="Xue W."/>
            <person name="Luo G."/>
        </authorList>
    </citation>
    <scope>NUCLEOTIDE SEQUENCE [LARGE SCALE GENOMIC DNA]</scope>
    <source>
        <strain evidence="2 3">AM42-30</strain>
    </source>
</reference>
<dbReference type="Pfam" id="PF02272">
    <property type="entry name" value="DHHA1"/>
    <property type="match status" value="1"/>
</dbReference>
<dbReference type="Gene3D" id="3.10.310.30">
    <property type="match status" value="1"/>
</dbReference>
<evidence type="ECO:0000313" key="3">
    <source>
        <dbReference type="Proteomes" id="UP000285740"/>
    </source>
</evidence>
<dbReference type="InterPro" id="IPR051319">
    <property type="entry name" value="Oligoribo/pAp-PDE_c-di-AMP_PDE"/>
</dbReference>
<protein>
    <recommendedName>
        <fullName evidence="1">DHHA1 domain-containing protein</fullName>
    </recommendedName>
</protein>
<feature type="domain" description="DHHA1" evidence="1">
    <location>
        <begin position="4"/>
        <end position="78"/>
    </location>
</feature>
<dbReference type="GO" id="GO:0003676">
    <property type="term" value="F:nucleic acid binding"/>
    <property type="evidence" value="ECO:0007669"/>
    <property type="project" value="InterPro"/>
</dbReference>
<dbReference type="PANTHER" id="PTHR47618">
    <property type="entry name" value="BIFUNCTIONAL OLIGORIBONUCLEASE AND PAP PHOSPHATASE NRNA"/>
    <property type="match status" value="1"/>
</dbReference>
<name>A0A413T8G4_9FIRM</name>
<dbReference type="EMBL" id="QSFV01000006">
    <property type="protein sequence ID" value="RHA81267.1"/>
    <property type="molecule type" value="Genomic_DNA"/>
</dbReference>
<dbReference type="InterPro" id="IPR038763">
    <property type="entry name" value="DHH_sf"/>
</dbReference>
<gene>
    <name evidence="2" type="ORF">DW918_03390</name>
</gene>
<dbReference type="RefSeq" id="WP_118030187.1">
    <property type="nucleotide sequence ID" value="NZ_QSFV01000006.1"/>
</dbReference>
<comment type="caution">
    <text evidence="2">The sequence shown here is derived from an EMBL/GenBank/DDBJ whole genome shotgun (WGS) entry which is preliminary data.</text>
</comment>
<organism evidence="2 3">
    <name type="scientific">Eubacterium ventriosum</name>
    <dbReference type="NCBI Taxonomy" id="39496"/>
    <lineage>
        <taxon>Bacteria</taxon>
        <taxon>Bacillati</taxon>
        <taxon>Bacillota</taxon>
        <taxon>Clostridia</taxon>
        <taxon>Eubacteriales</taxon>
        <taxon>Eubacteriaceae</taxon>
        <taxon>Eubacterium</taxon>
    </lineage>
</organism>
<evidence type="ECO:0000313" key="2">
    <source>
        <dbReference type="EMBL" id="RHA81267.1"/>
    </source>
</evidence>
<dbReference type="PANTHER" id="PTHR47618:SF2">
    <property type="entry name" value="CYCLIC-DI-AMP PHOSPHODIESTERASE GDPP"/>
    <property type="match status" value="1"/>
</dbReference>
<dbReference type="InterPro" id="IPR003156">
    <property type="entry name" value="DHHA1_dom"/>
</dbReference>
<evidence type="ECO:0000259" key="1">
    <source>
        <dbReference type="Pfam" id="PF02272"/>
    </source>
</evidence>
<sequence>MVGAQAANELLNVKNVKASFVCTPYNDQVYISARSIDKVNVQVIMEQFGGGGHMNLAGAQVRNKTTGEVIVMLKKIIEKMIEEGEF</sequence>
<accession>A0A413T8G4</accession>
<dbReference type="SUPFAM" id="SSF64182">
    <property type="entry name" value="DHH phosphoesterases"/>
    <property type="match status" value="1"/>
</dbReference>
<proteinExistence type="predicted"/>
<dbReference type="Proteomes" id="UP000285740">
    <property type="component" value="Unassembled WGS sequence"/>
</dbReference>